<evidence type="ECO:0000313" key="2">
    <source>
        <dbReference type="Proteomes" id="UP000467006"/>
    </source>
</evidence>
<dbReference type="Gene3D" id="1.20.1290.10">
    <property type="entry name" value="AhpD-like"/>
    <property type="match status" value="1"/>
</dbReference>
<reference evidence="1 2" key="1">
    <citation type="journal article" date="2019" name="Emerg. Microbes Infect.">
        <title>Comprehensive subspecies identification of 175 nontuberculous mycobacteria species based on 7547 genomic profiles.</title>
        <authorList>
            <person name="Matsumoto Y."/>
            <person name="Kinjo T."/>
            <person name="Motooka D."/>
            <person name="Nabeya D."/>
            <person name="Jung N."/>
            <person name="Uechi K."/>
            <person name="Horii T."/>
            <person name="Iida T."/>
            <person name="Fujita J."/>
            <person name="Nakamura S."/>
        </authorList>
    </citation>
    <scope>NUCLEOTIDE SEQUENCE [LARGE SCALE GENOMIC DNA]</scope>
    <source>
        <strain evidence="1 2">JCM 6396</strain>
    </source>
</reference>
<name>A0A7I7JWX6_9MYCO</name>
<evidence type="ECO:0008006" key="3">
    <source>
        <dbReference type="Google" id="ProtNLM"/>
    </source>
</evidence>
<evidence type="ECO:0000313" key="1">
    <source>
        <dbReference type="EMBL" id="BBX15898.1"/>
    </source>
</evidence>
<gene>
    <name evidence="1" type="ORF">MDUV_07580</name>
</gene>
<dbReference type="KEGG" id="mdu:MDUV_07580"/>
<sequence length="280" mass="30345">MIDSALPELLARLVALSSGDRRADTLIRLTCGRTLALPPLPMPVDVGEELTEREQVLAAFAEQFCVDVTGISDGQRARFLEAFGDSAFRFVLAVFIADFVPRVWAGCDALGIGRAGSTATVAWEPDTDPATVLLAEFAPEVARLRTLDPVTTEVVRLRGADAHNCRLCKSLREVHALDAGGSEELYGQIGQFETADALSEAHKAALRYVDALVWSPSRIDDDVVAGMHTHFTSDQQLEITLDVMRNAANKIMVSLGADAPRVTEGTERYEVDETGQTIFA</sequence>
<dbReference type="EMBL" id="AP022563">
    <property type="protein sequence ID" value="BBX15898.1"/>
    <property type="molecule type" value="Genomic_DNA"/>
</dbReference>
<protein>
    <recommendedName>
        <fullName evidence="3">Carboxymuconolactone decarboxylase family protein</fullName>
    </recommendedName>
</protein>
<dbReference type="AlphaFoldDB" id="A0A7I7JWX6"/>
<proteinExistence type="predicted"/>
<organism evidence="1 2">
    <name type="scientific">Mycolicibacterium duvalii</name>
    <dbReference type="NCBI Taxonomy" id="39688"/>
    <lineage>
        <taxon>Bacteria</taxon>
        <taxon>Bacillati</taxon>
        <taxon>Actinomycetota</taxon>
        <taxon>Actinomycetes</taxon>
        <taxon>Mycobacteriales</taxon>
        <taxon>Mycobacteriaceae</taxon>
        <taxon>Mycolicibacterium</taxon>
    </lineage>
</organism>
<dbReference type="RefSeq" id="WP_179964264.1">
    <property type="nucleotide sequence ID" value="NZ_AP022563.1"/>
</dbReference>
<dbReference type="InterPro" id="IPR029032">
    <property type="entry name" value="AhpD-like"/>
</dbReference>
<dbReference type="Proteomes" id="UP000467006">
    <property type="component" value="Chromosome"/>
</dbReference>
<accession>A0A7I7JWX6</accession>
<dbReference type="SUPFAM" id="SSF69118">
    <property type="entry name" value="AhpD-like"/>
    <property type="match status" value="1"/>
</dbReference>
<keyword evidence="2" id="KW-1185">Reference proteome</keyword>